<evidence type="ECO:0000256" key="1">
    <source>
        <dbReference type="ARBA" id="ARBA00022448"/>
    </source>
</evidence>
<accession>A0A9D1RPS3</accession>
<proteinExistence type="predicted"/>
<keyword evidence="2" id="KW-0547">Nucleotide-binding</keyword>
<dbReference type="EMBL" id="DXGC01000025">
    <property type="protein sequence ID" value="HIW90577.1"/>
    <property type="molecule type" value="Genomic_DNA"/>
</dbReference>
<dbReference type="InterPro" id="IPR027417">
    <property type="entry name" value="P-loop_NTPase"/>
</dbReference>
<dbReference type="GO" id="GO:0016887">
    <property type="term" value="F:ATP hydrolysis activity"/>
    <property type="evidence" value="ECO:0007669"/>
    <property type="project" value="InterPro"/>
</dbReference>
<evidence type="ECO:0000313" key="6">
    <source>
        <dbReference type="Proteomes" id="UP000824190"/>
    </source>
</evidence>
<dbReference type="AlphaFoldDB" id="A0A9D1RPS3"/>
<feature type="domain" description="ABC transporter" evidence="4">
    <location>
        <begin position="7"/>
        <end position="203"/>
    </location>
</feature>
<dbReference type="SMART" id="SM00382">
    <property type="entry name" value="AAA"/>
    <property type="match status" value="1"/>
</dbReference>
<dbReference type="Gene3D" id="3.40.50.300">
    <property type="entry name" value="P-loop containing nucleotide triphosphate hydrolases"/>
    <property type="match status" value="1"/>
</dbReference>
<dbReference type="InterPro" id="IPR003439">
    <property type="entry name" value="ABC_transporter-like_ATP-bd"/>
</dbReference>
<reference evidence="5" key="1">
    <citation type="journal article" date="2021" name="PeerJ">
        <title>Extensive microbial diversity within the chicken gut microbiome revealed by metagenomics and culture.</title>
        <authorList>
            <person name="Gilroy R."/>
            <person name="Ravi A."/>
            <person name="Getino M."/>
            <person name="Pursley I."/>
            <person name="Horton D.L."/>
            <person name="Alikhan N.F."/>
            <person name="Baker D."/>
            <person name="Gharbi K."/>
            <person name="Hall N."/>
            <person name="Watson M."/>
            <person name="Adriaenssens E.M."/>
            <person name="Foster-Nyarko E."/>
            <person name="Jarju S."/>
            <person name="Secka A."/>
            <person name="Antonio M."/>
            <person name="Oren A."/>
            <person name="Chaudhuri R.R."/>
            <person name="La Ragione R."/>
            <person name="Hildebrand F."/>
            <person name="Pallen M.J."/>
        </authorList>
    </citation>
    <scope>NUCLEOTIDE SEQUENCE</scope>
    <source>
        <strain evidence="5">CHK32-1732</strain>
    </source>
</reference>
<dbReference type="Proteomes" id="UP000824190">
    <property type="component" value="Unassembled WGS sequence"/>
</dbReference>
<dbReference type="GO" id="GO:0005524">
    <property type="term" value="F:ATP binding"/>
    <property type="evidence" value="ECO:0007669"/>
    <property type="project" value="UniProtKB-KW"/>
</dbReference>
<organism evidence="5 6">
    <name type="scientific">Candidatus Corynebacterium avicola</name>
    <dbReference type="NCBI Taxonomy" id="2838527"/>
    <lineage>
        <taxon>Bacteria</taxon>
        <taxon>Bacillati</taxon>
        <taxon>Actinomycetota</taxon>
        <taxon>Actinomycetes</taxon>
        <taxon>Mycobacteriales</taxon>
        <taxon>Corynebacteriaceae</taxon>
        <taxon>Corynebacterium</taxon>
    </lineage>
</organism>
<dbReference type="InterPro" id="IPR003593">
    <property type="entry name" value="AAA+_ATPase"/>
</dbReference>
<dbReference type="PANTHER" id="PTHR42939">
    <property type="entry name" value="ABC TRANSPORTER ATP-BINDING PROTEIN ALBC-RELATED"/>
    <property type="match status" value="1"/>
</dbReference>
<evidence type="ECO:0000313" key="5">
    <source>
        <dbReference type="EMBL" id="HIW90577.1"/>
    </source>
</evidence>
<gene>
    <name evidence="5" type="ORF">H9870_02800</name>
</gene>
<dbReference type="PROSITE" id="PS50893">
    <property type="entry name" value="ABC_TRANSPORTER_2"/>
    <property type="match status" value="1"/>
</dbReference>
<keyword evidence="1" id="KW-0813">Transport</keyword>
<reference evidence="5" key="2">
    <citation type="submission" date="2021-04" db="EMBL/GenBank/DDBJ databases">
        <authorList>
            <person name="Gilroy R."/>
        </authorList>
    </citation>
    <scope>NUCLEOTIDE SEQUENCE</scope>
    <source>
        <strain evidence="5">CHK32-1732</strain>
    </source>
</reference>
<dbReference type="Pfam" id="PF00005">
    <property type="entry name" value="ABC_tran"/>
    <property type="match status" value="1"/>
</dbReference>
<comment type="caution">
    <text evidence="5">The sequence shown here is derived from an EMBL/GenBank/DDBJ whole genome shotgun (WGS) entry which is preliminary data.</text>
</comment>
<evidence type="ECO:0000256" key="3">
    <source>
        <dbReference type="ARBA" id="ARBA00022840"/>
    </source>
</evidence>
<evidence type="ECO:0000259" key="4">
    <source>
        <dbReference type="PROSITE" id="PS50893"/>
    </source>
</evidence>
<evidence type="ECO:0000256" key="2">
    <source>
        <dbReference type="ARBA" id="ARBA00022741"/>
    </source>
</evidence>
<dbReference type="SUPFAM" id="SSF52540">
    <property type="entry name" value="P-loop containing nucleoside triphosphate hydrolases"/>
    <property type="match status" value="1"/>
</dbReference>
<keyword evidence="3 5" id="KW-0067">ATP-binding</keyword>
<dbReference type="PANTHER" id="PTHR42939:SF1">
    <property type="entry name" value="ABC TRANSPORTER ATP-BINDING PROTEIN ALBC-RELATED"/>
    <property type="match status" value="1"/>
</dbReference>
<dbReference type="InterPro" id="IPR051782">
    <property type="entry name" value="ABC_Transporter_VariousFunc"/>
</dbReference>
<sequence>MPASSDSPLLHVDCGYGHKHALGRLQLEVVPGEIVVVTGPNGAGKSTLMSTIAGEIEPVEGEVRVAGDRDPASPDGAGVVTFLADPSFFPDLTIGEHLEMTAHHVGVPADELRDSIERWEVADIESELPSRVSSGQRQRAYLALQLASATDVVVLDEPERHLDGDWVRRLCDALADVATGGAAVVVATHSTHLAGRTDRTVQL</sequence>
<protein>
    <submittedName>
        <fullName evidence="5">ATP-binding cassette domain-containing protein</fullName>
    </submittedName>
</protein>
<name>A0A9D1RPS3_9CORY</name>